<organism evidence="2 3">
    <name type="scientific">Cuscuta australis</name>
    <dbReference type="NCBI Taxonomy" id="267555"/>
    <lineage>
        <taxon>Eukaryota</taxon>
        <taxon>Viridiplantae</taxon>
        <taxon>Streptophyta</taxon>
        <taxon>Embryophyta</taxon>
        <taxon>Tracheophyta</taxon>
        <taxon>Spermatophyta</taxon>
        <taxon>Magnoliopsida</taxon>
        <taxon>eudicotyledons</taxon>
        <taxon>Gunneridae</taxon>
        <taxon>Pentapetalae</taxon>
        <taxon>asterids</taxon>
        <taxon>lamiids</taxon>
        <taxon>Solanales</taxon>
        <taxon>Convolvulaceae</taxon>
        <taxon>Cuscuteae</taxon>
        <taxon>Cuscuta</taxon>
        <taxon>Cuscuta subgen. Grammica</taxon>
        <taxon>Cuscuta sect. Cleistogrammica</taxon>
    </lineage>
</organism>
<feature type="region of interest" description="Disordered" evidence="1">
    <location>
        <begin position="34"/>
        <end position="84"/>
    </location>
</feature>
<comment type="caution">
    <text evidence="2">The sequence shown here is derived from an EMBL/GenBank/DDBJ whole genome shotgun (WGS) entry which is preliminary data.</text>
</comment>
<keyword evidence="3" id="KW-1185">Reference proteome</keyword>
<reference evidence="2 3" key="1">
    <citation type="submission" date="2018-06" db="EMBL/GenBank/DDBJ databases">
        <title>The Genome of Cuscuta australis (Dodder) Provides Insight into the Evolution of Plant Parasitism.</title>
        <authorList>
            <person name="Liu H."/>
        </authorList>
    </citation>
    <scope>NUCLEOTIDE SEQUENCE [LARGE SCALE GENOMIC DNA]</scope>
    <source>
        <strain evidence="3">cv. Yunnan</strain>
        <tissue evidence="2">Vines</tissue>
    </source>
</reference>
<dbReference type="Proteomes" id="UP000249390">
    <property type="component" value="Unassembled WGS sequence"/>
</dbReference>
<protein>
    <submittedName>
        <fullName evidence="2">Uncharacterized protein</fullName>
    </submittedName>
</protein>
<evidence type="ECO:0000313" key="3">
    <source>
        <dbReference type="Proteomes" id="UP000249390"/>
    </source>
</evidence>
<evidence type="ECO:0000256" key="1">
    <source>
        <dbReference type="SAM" id="MobiDB-lite"/>
    </source>
</evidence>
<accession>A0A328EEL9</accession>
<dbReference type="EMBL" id="NQVE01000004">
    <property type="protein sequence ID" value="RAL55039.1"/>
    <property type="molecule type" value="Genomic_DNA"/>
</dbReference>
<dbReference type="AlphaFoldDB" id="A0A328EEL9"/>
<name>A0A328EEL9_9ASTE</name>
<gene>
    <name evidence="2" type="ORF">DM860_018283</name>
</gene>
<evidence type="ECO:0000313" key="2">
    <source>
        <dbReference type="EMBL" id="RAL55039.1"/>
    </source>
</evidence>
<feature type="compositionally biased region" description="Acidic residues" evidence="1">
    <location>
        <begin position="36"/>
        <end position="66"/>
    </location>
</feature>
<sequence>MPEAAICSPSPPRVFKSSLEKVHLRFNQNLARVVESDDDAVGDGDDDGDSDDVGNGDSDDVGDGDGDGVGQMNPMGEEKRRESI</sequence>
<proteinExistence type="predicted"/>